<accession>A0AAD2GA42</accession>
<reference evidence="6" key="1">
    <citation type="submission" date="2023-08" db="EMBL/GenBank/DDBJ databases">
        <authorList>
            <person name="Audoor S."/>
            <person name="Bilcke G."/>
        </authorList>
    </citation>
    <scope>NUCLEOTIDE SEQUENCE</scope>
</reference>
<feature type="transmembrane region" description="Helical" evidence="5">
    <location>
        <begin position="77"/>
        <end position="94"/>
    </location>
</feature>
<keyword evidence="4 5" id="KW-0472">Membrane</keyword>
<dbReference type="InterPro" id="IPR023352">
    <property type="entry name" value="MAPEG-like_dom_sf"/>
</dbReference>
<dbReference type="Gene3D" id="1.20.120.550">
    <property type="entry name" value="Membrane associated eicosanoid/glutathione metabolism-like domain"/>
    <property type="match status" value="1"/>
</dbReference>
<evidence type="ECO:0000256" key="4">
    <source>
        <dbReference type="ARBA" id="ARBA00023136"/>
    </source>
</evidence>
<evidence type="ECO:0000256" key="1">
    <source>
        <dbReference type="ARBA" id="ARBA00004370"/>
    </source>
</evidence>
<evidence type="ECO:0000256" key="2">
    <source>
        <dbReference type="ARBA" id="ARBA00022692"/>
    </source>
</evidence>
<proteinExistence type="predicted"/>
<comment type="subcellular location">
    <subcellularLocation>
        <location evidence="1">Membrane</location>
    </subcellularLocation>
</comment>
<dbReference type="GO" id="GO:0016020">
    <property type="term" value="C:membrane"/>
    <property type="evidence" value="ECO:0007669"/>
    <property type="project" value="UniProtKB-SubCell"/>
</dbReference>
<dbReference type="Proteomes" id="UP001295423">
    <property type="component" value="Unassembled WGS sequence"/>
</dbReference>
<keyword evidence="3 5" id="KW-1133">Transmembrane helix</keyword>
<dbReference type="Pfam" id="PF01124">
    <property type="entry name" value="MAPEG"/>
    <property type="match status" value="1"/>
</dbReference>
<organism evidence="6 7">
    <name type="scientific">Cylindrotheca closterium</name>
    <dbReference type="NCBI Taxonomy" id="2856"/>
    <lineage>
        <taxon>Eukaryota</taxon>
        <taxon>Sar</taxon>
        <taxon>Stramenopiles</taxon>
        <taxon>Ochrophyta</taxon>
        <taxon>Bacillariophyta</taxon>
        <taxon>Bacillariophyceae</taxon>
        <taxon>Bacillariophycidae</taxon>
        <taxon>Bacillariales</taxon>
        <taxon>Bacillariaceae</taxon>
        <taxon>Cylindrotheca</taxon>
    </lineage>
</organism>
<gene>
    <name evidence="6" type="ORF">CYCCA115_LOCUS22772</name>
</gene>
<protein>
    <submittedName>
        <fullName evidence="6">Uncharacterized protein</fullName>
    </submittedName>
</protein>
<dbReference type="EMBL" id="CAKOGP040002325">
    <property type="protein sequence ID" value="CAJ1967432.1"/>
    <property type="molecule type" value="Genomic_DNA"/>
</dbReference>
<dbReference type="AlphaFoldDB" id="A0AAD2GA42"/>
<feature type="transmembrane region" description="Helical" evidence="5">
    <location>
        <begin position="131"/>
        <end position="152"/>
    </location>
</feature>
<evidence type="ECO:0000313" key="7">
    <source>
        <dbReference type="Proteomes" id="UP001295423"/>
    </source>
</evidence>
<evidence type="ECO:0000256" key="5">
    <source>
        <dbReference type="SAM" id="Phobius"/>
    </source>
</evidence>
<feature type="transmembrane region" description="Helical" evidence="5">
    <location>
        <begin position="6"/>
        <end position="29"/>
    </location>
</feature>
<keyword evidence="7" id="KW-1185">Reference proteome</keyword>
<name>A0AAD2GA42_9STRA</name>
<keyword evidence="2 5" id="KW-0812">Transmembrane</keyword>
<dbReference type="InterPro" id="IPR001129">
    <property type="entry name" value="Membr-assoc_MAPEG"/>
</dbReference>
<dbReference type="SUPFAM" id="SSF161084">
    <property type="entry name" value="MAPEG domain-like"/>
    <property type="match status" value="1"/>
</dbReference>
<evidence type="ECO:0000256" key="3">
    <source>
        <dbReference type="ARBA" id="ARBA00022989"/>
    </source>
</evidence>
<comment type="caution">
    <text evidence="6">The sequence shown here is derived from an EMBL/GenBank/DDBJ whole genome shotgun (WGS) entry which is preliminary data.</text>
</comment>
<feature type="transmembrane region" description="Helical" evidence="5">
    <location>
        <begin position="100"/>
        <end position="119"/>
    </location>
</feature>
<sequence>MTTTAQGGIFGPFLIMQLLTIAVWFYMYFKRIPFLFGYVEKHKGEMTMDDIGDPKSRHFITNITPDSVRNPSDNLKNLFEVPILFYAMVFYLYATEKVDTGYLTAAWIFAILRCVHSVIQSTFNNITLRFQVYAFSCFALFYMVLRASIAHFL</sequence>
<evidence type="ECO:0000313" key="6">
    <source>
        <dbReference type="EMBL" id="CAJ1967432.1"/>
    </source>
</evidence>